<dbReference type="AlphaFoldDB" id="A0A3B0UUM8"/>
<feature type="transmembrane region" description="Helical" evidence="1">
    <location>
        <begin position="177"/>
        <end position="205"/>
    </location>
</feature>
<keyword evidence="1" id="KW-1133">Transmembrane helix</keyword>
<name>A0A3B0UUM8_9ZZZZ</name>
<sequence>MPEAIFCIDWSKMSRLRQKRPFLLSALLVMLLAGWLYWPTLQLPLIYDTLLHIRIASGLTLGSVWLPTEAFGFYRPMTFFPMLIIQQLFNGYPAWLLHANNVAQHAANAGLLAYLSWRLWADWRRAFAAGAIFATFPFAYQAVAVYGHNVHPAIVGLVLLGLHGYLTAVSHPNPRKWWFATIFTFLLMLLTHETAVLFGGFAALVQLNAQPVAPKQCRQFLRQPWLWFLLAGLAYLIIYQFLPISRAPQVAATGNSLWLNGLYLLQAAVFPFAWFAHLLPNVSGAAVTLVSGGIVVAFSAWLAWKKPAWRLPLLLAWGWWGAASLLIGLALPTDYLLRGPRLLYLGGVGVALLWANLLAAVWNGRSTKSWGQPLLWAAILLFILGSSGRFVRGKLQEYVQLTEPVRLMQSVLNNAPADDEVVLVNLPQWLEKPPATYAVGVEFVSMLGGYLFAEELIDANVAGKHPVWAVGLPELQSSPAYTFGIHNQHSWPPLAANKTRHVFITQFAPTQPETGYTGRLLPLTAVSQPTPIAQFDPYTLTSA</sequence>
<feature type="transmembrane region" description="Helical" evidence="1">
    <location>
        <begin position="44"/>
        <end position="66"/>
    </location>
</feature>
<evidence type="ECO:0000313" key="2">
    <source>
        <dbReference type="EMBL" id="VAW31833.1"/>
    </source>
</evidence>
<organism evidence="2">
    <name type="scientific">hydrothermal vent metagenome</name>
    <dbReference type="NCBI Taxonomy" id="652676"/>
    <lineage>
        <taxon>unclassified sequences</taxon>
        <taxon>metagenomes</taxon>
        <taxon>ecological metagenomes</taxon>
    </lineage>
</organism>
<feature type="non-terminal residue" evidence="2">
    <location>
        <position position="543"/>
    </location>
</feature>
<feature type="transmembrane region" description="Helical" evidence="1">
    <location>
        <begin position="343"/>
        <end position="362"/>
    </location>
</feature>
<accession>A0A3B0UUM8</accession>
<feature type="transmembrane region" description="Helical" evidence="1">
    <location>
        <begin position="153"/>
        <end position="170"/>
    </location>
</feature>
<feature type="transmembrane region" description="Helical" evidence="1">
    <location>
        <begin position="127"/>
        <end position="147"/>
    </location>
</feature>
<protein>
    <recommendedName>
        <fullName evidence="3">Glycosyltransferase RgtA/B/C/D-like domain-containing protein</fullName>
    </recommendedName>
</protein>
<feature type="transmembrane region" description="Helical" evidence="1">
    <location>
        <begin position="225"/>
        <end position="245"/>
    </location>
</feature>
<feature type="transmembrane region" description="Helical" evidence="1">
    <location>
        <begin position="21"/>
        <end position="38"/>
    </location>
</feature>
<keyword evidence="1" id="KW-0812">Transmembrane</keyword>
<feature type="transmembrane region" description="Helical" evidence="1">
    <location>
        <begin position="374"/>
        <end position="391"/>
    </location>
</feature>
<keyword evidence="1" id="KW-0472">Membrane</keyword>
<proteinExistence type="predicted"/>
<feature type="transmembrane region" description="Helical" evidence="1">
    <location>
        <begin position="257"/>
        <end position="276"/>
    </location>
</feature>
<feature type="transmembrane region" description="Helical" evidence="1">
    <location>
        <begin position="282"/>
        <end position="304"/>
    </location>
</feature>
<gene>
    <name evidence="2" type="ORF">MNBD_CHLOROFLEXI01-4911</name>
</gene>
<evidence type="ECO:0000256" key="1">
    <source>
        <dbReference type="SAM" id="Phobius"/>
    </source>
</evidence>
<feature type="transmembrane region" description="Helical" evidence="1">
    <location>
        <begin position="311"/>
        <end position="331"/>
    </location>
</feature>
<dbReference type="EMBL" id="UOEU01000293">
    <property type="protein sequence ID" value="VAW31833.1"/>
    <property type="molecule type" value="Genomic_DNA"/>
</dbReference>
<reference evidence="2" key="1">
    <citation type="submission" date="2018-06" db="EMBL/GenBank/DDBJ databases">
        <authorList>
            <person name="Zhirakovskaya E."/>
        </authorList>
    </citation>
    <scope>NUCLEOTIDE SEQUENCE</scope>
</reference>
<evidence type="ECO:0008006" key="3">
    <source>
        <dbReference type="Google" id="ProtNLM"/>
    </source>
</evidence>